<evidence type="ECO:0000256" key="1">
    <source>
        <dbReference type="ARBA" id="ARBA00023157"/>
    </source>
</evidence>
<feature type="compositionally biased region" description="Basic and acidic residues" evidence="2">
    <location>
        <begin position="1"/>
        <end position="10"/>
    </location>
</feature>
<keyword evidence="3" id="KW-0812">Transmembrane</keyword>
<organism evidence="4 5">
    <name type="scientific">Echinostoma caproni</name>
    <dbReference type="NCBI Taxonomy" id="27848"/>
    <lineage>
        <taxon>Eukaryota</taxon>
        <taxon>Metazoa</taxon>
        <taxon>Spiralia</taxon>
        <taxon>Lophotrochozoa</taxon>
        <taxon>Platyhelminthes</taxon>
        <taxon>Trematoda</taxon>
        <taxon>Digenea</taxon>
        <taxon>Plagiorchiida</taxon>
        <taxon>Echinostomata</taxon>
        <taxon>Echinostomatoidea</taxon>
        <taxon>Echinostomatidae</taxon>
        <taxon>Echinostoma</taxon>
    </lineage>
</organism>
<keyword evidence="5" id="KW-1185">Reference proteome</keyword>
<dbReference type="Gene3D" id="4.10.400.10">
    <property type="entry name" value="Low-density Lipoprotein Receptor"/>
    <property type="match status" value="1"/>
</dbReference>
<sequence length="404" mass="45660">MAKEYMHDFEQSGGSGSSVTMNKTQDSRKKSRILSHTLRLGAYVMRTKRLEQIDRTAPGYCIPKSLQCDGIVHCHNARDELPSLRIEPSQIPSHLLRDLVGAHLVPTDLQNVGCVTYRISDRRAQTRQALGSFGRGRRLKNDSSEHTWPQLTGPESTILVVGCIGVIIFVGLVLLCSYHQCFHPQRFRGQSFLLPKSSSRNNSLMPQATTSDYEISKLINRSRNTLHQPGQTEFPPGPTAHIAPIFTRTYKRPSIWTPANQQRVVVRSVTRSTLNSTLESYQSSTIGQLLPNQAKPTLICRSKQPDFGPICLRPAPQQNKLTRSSSMELDHTPYIVSDLEFTEWIDPVHHSARRQHHHGHHQHHCPEEQVRLCNKIKQKCPKQKEFGQIPNKSTSEKLGGKLRA</sequence>
<keyword evidence="3" id="KW-1133">Transmembrane helix</keyword>
<evidence type="ECO:0000313" key="5">
    <source>
        <dbReference type="Proteomes" id="UP000272942"/>
    </source>
</evidence>
<dbReference type="AlphaFoldDB" id="A0A3P8KKF3"/>
<dbReference type="EMBL" id="UZAN01044374">
    <property type="protein sequence ID" value="VDP80649.1"/>
    <property type="molecule type" value="Genomic_DNA"/>
</dbReference>
<feature type="transmembrane region" description="Helical" evidence="3">
    <location>
        <begin position="158"/>
        <end position="178"/>
    </location>
</feature>
<dbReference type="InterPro" id="IPR036055">
    <property type="entry name" value="LDL_receptor-like_sf"/>
</dbReference>
<dbReference type="Proteomes" id="UP000272942">
    <property type="component" value="Unassembled WGS sequence"/>
</dbReference>
<keyword evidence="1" id="KW-1015">Disulfide bond</keyword>
<dbReference type="InterPro" id="IPR002172">
    <property type="entry name" value="LDrepeatLR_classA_rpt"/>
</dbReference>
<evidence type="ECO:0000256" key="3">
    <source>
        <dbReference type="SAM" id="Phobius"/>
    </source>
</evidence>
<name>A0A3P8KKF3_9TREM</name>
<evidence type="ECO:0000313" key="4">
    <source>
        <dbReference type="EMBL" id="VDP80649.1"/>
    </source>
</evidence>
<reference evidence="4 5" key="1">
    <citation type="submission" date="2018-11" db="EMBL/GenBank/DDBJ databases">
        <authorList>
            <consortium name="Pathogen Informatics"/>
        </authorList>
    </citation>
    <scope>NUCLEOTIDE SEQUENCE [LARGE SCALE GENOMIC DNA]</scope>
    <source>
        <strain evidence="4 5">Egypt</strain>
    </source>
</reference>
<dbReference type="SUPFAM" id="SSF57424">
    <property type="entry name" value="LDL receptor-like module"/>
    <property type="match status" value="1"/>
</dbReference>
<dbReference type="OrthoDB" id="6272987at2759"/>
<accession>A0A3P8KKF3</accession>
<keyword evidence="3" id="KW-0472">Membrane</keyword>
<evidence type="ECO:0000256" key="2">
    <source>
        <dbReference type="SAM" id="MobiDB-lite"/>
    </source>
</evidence>
<proteinExistence type="predicted"/>
<protein>
    <submittedName>
        <fullName evidence="4">Uncharacterized protein</fullName>
    </submittedName>
</protein>
<feature type="region of interest" description="Disordered" evidence="2">
    <location>
        <begin position="383"/>
        <end position="404"/>
    </location>
</feature>
<dbReference type="CDD" id="cd00112">
    <property type="entry name" value="LDLa"/>
    <property type="match status" value="1"/>
</dbReference>
<feature type="compositionally biased region" description="Basic and acidic residues" evidence="2">
    <location>
        <begin position="394"/>
        <end position="404"/>
    </location>
</feature>
<feature type="region of interest" description="Disordered" evidence="2">
    <location>
        <begin position="1"/>
        <end position="31"/>
    </location>
</feature>
<gene>
    <name evidence="4" type="ORF">ECPE_LOCUS7270</name>
</gene>